<feature type="region of interest" description="Disordered" evidence="9">
    <location>
        <begin position="496"/>
        <end position="546"/>
    </location>
</feature>
<feature type="domain" description="Helicase ATP-binding" evidence="10">
    <location>
        <begin position="893"/>
        <end position="1081"/>
    </location>
</feature>
<evidence type="ECO:0000313" key="13">
    <source>
        <dbReference type="Proteomes" id="UP000738349"/>
    </source>
</evidence>
<dbReference type="CDD" id="cd18793">
    <property type="entry name" value="SF2_C_SNF"/>
    <property type="match status" value="1"/>
</dbReference>
<feature type="region of interest" description="Disordered" evidence="9">
    <location>
        <begin position="153"/>
        <end position="198"/>
    </location>
</feature>
<evidence type="ECO:0000313" key="12">
    <source>
        <dbReference type="EMBL" id="KAH7170363.1"/>
    </source>
</evidence>
<dbReference type="Gene3D" id="1.10.150.50">
    <property type="entry name" value="Transcription Factor, Ets-1"/>
    <property type="match status" value="1"/>
</dbReference>
<dbReference type="Gene3D" id="3.40.50.300">
    <property type="entry name" value="P-loop containing nucleotide triphosphate hydrolases"/>
    <property type="match status" value="1"/>
</dbReference>
<dbReference type="GO" id="GO:0005524">
    <property type="term" value="F:ATP binding"/>
    <property type="evidence" value="ECO:0007669"/>
    <property type="project" value="UniProtKB-KW"/>
</dbReference>
<dbReference type="PANTHER" id="PTHR45797">
    <property type="entry name" value="RAD54-LIKE"/>
    <property type="match status" value="1"/>
</dbReference>
<dbReference type="GO" id="GO:0004386">
    <property type="term" value="F:helicase activity"/>
    <property type="evidence" value="ECO:0007669"/>
    <property type="project" value="UniProtKB-KW"/>
</dbReference>
<comment type="similarity">
    <text evidence="2">Belongs to the SNF2/RAD54 helicase family.</text>
</comment>
<dbReference type="InterPro" id="IPR001650">
    <property type="entry name" value="Helicase_C-like"/>
</dbReference>
<dbReference type="EMBL" id="JAGMUV010000002">
    <property type="protein sequence ID" value="KAH7170363.1"/>
    <property type="molecule type" value="Genomic_DNA"/>
</dbReference>
<dbReference type="SMART" id="SM00490">
    <property type="entry name" value="HELICc"/>
    <property type="match status" value="1"/>
</dbReference>
<evidence type="ECO:0000256" key="4">
    <source>
        <dbReference type="ARBA" id="ARBA00022801"/>
    </source>
</evidence>
<dbReference type="SMART" id="SM00487">
    <property type="entry name" value="DEXDc"/>
    <property type="match status" value="1"/>
</dbReference>
<feature type="compositionally biased region" description="Acidic residues" evidence="9">
    <location>
        <begin position="778"/>
        <end position="789"/>
    </location>
</feature>
<keyword evidence="5" id="KW-0347">Helicase</keyword>
<comment type="subcellular location">
    <subcellularLocation>
        <location evidence="1">Nucleus</location>
    </subcellularLocation>
</comment>
<evidence type="ECO:0000256" key="1">
    <source>
        <dbReference type="ARBA" id="ARBA00004123"/>
    </source>
</evidence>
<dbReference type="Pfam" id="PF00271">
    <property type="entry name" value="Helicase_C"/>
    <property type="match status" value="1"/>
</dbReference>
<gene>
    <name evidence="12" type="ORF">EDB81DRAFT_162052</name>
</gene>
<dbReference type="InterPro" id="IPR000330">
    <property type="entry name" value="SNF2_N"/>
</dbReference>
<dbReference type="Pfam" id="PF00176">
    <property type="entry name" value="SNF2-rel_dom"/>
    <property type="match status" value="1"/>
</dbReference>
<keyword evidence="8" id="KW-0539">Nucleus</keyword>
<keyword evidence="6" id="KW-0067">ATP-binding</keyword>
<evidence type="ECO:0000256" key="6">
    <source>
        <dbReference type="ARBA" id="ARBA00022840"/>
    </source>
</evidence>
<evidence type="ECO:0000256" key="2">
    <source>
        <dbReference type="ARBA" id="ARBA00007025"/>
    </source>
</evidence>
<name>A0A9P9FQ65_9HYPO</name>
<dbReference type="Proteomes" id="UP000738349">
    <property type="component" value="Unassembled WGS sequence"/>
</dbReference>
<feature type="region of interest" description="Disordered" evidence="9">
    <location>
        <begin position="1605"/>
        <end position="1628"/>
    </location>
</feature>
<keyword evidence="13" id="KW-1185">Reference proteome</keyword>
<keyword evidence="4" id="KW-0378">Hydrolase</keyword>
<dbReference type="GO" id="GO:0005634">
    <property type="term" value="C:nucleus"/>
    <property type="evidence" value="ECO:0007669"/>
    <property type="project" value="UniProtKB-SubCell"/>
</dbReference>
<dbReference type="InterPro" id="IPR038718">
    <property type="entry name" value="SNF2-like_sf"/>
</dbReference>
<evidence type="ECO:0000259" key="10">
    <source>
        <dbReference type="PROSITE" id="PS51192"/>
    </source>
</evidence>
<organism evidence="12 13">
    <name type="scientific">Dactylonectria macrodidyma</name>
    <dbReference type="NCBI Taxonomy" id="307937"/>
    <lineage>
        <taxon>Eukaryota</taxon>
        <taxon>Fungi</taxon>
        <taxon>Dikarya</taxon>
        <taxon>Ascomycota</taxon>
        <taxon>Pezizomycotina</taxon>
        <taxon>Sordariomycetes</taxon>
        <taxon>Hypocreomycetidae</taxon>
        <taxon>Hypocreales</taxon>
        <taxon>Nectriaceae</taxon>
        <taxon>Dactylonectria</taxon>
    </lineage>
</organism>
<dbReference type="InterPro" id="IPR014001">
    <property type="entry name" value="Helicase_ATP-bd"/>
</dbReference>
<dbReference type="InterPro" id="IPR044574">
    <property type="entry name" value="ARIP4-like"/>
</dbReference>
<feature type="domain" description="Helicase C-terminal" evidence="11">
    <location>
        <begin position="1248"/>
        <end position="1398"/>
    </location>
</feature>
<dbReference type="PROSITE" id="PS51192">
    <property type="entry name" value="HELICASE_ATP_BIND_1"/>
    <property type="match status" value="1"/>
</dbReference>
<reference evidence="12" key="1">
    <citation type="journal article" date="2021" name="Nat. Commun.">
        <title>Genetic determinants of endophytism in the Arabidopsis root mycobiome.</title>
        <authorList>
            <person name="Mesny F."/>
            <person name="Miyauchi S."/>
            <person name="Thiergart T."/>
            <person name="Pickel B."/>
            <person name="Atanasova L."/>
            <person name="Karlsson M."/>
            <person name="Huettel B."/>
            <person name="Barry K.W."/>
            <person name="Haridas S."/>
            <person name="Chen C."/>
            <person name="Bauer D."/>
            <person name="Andreopoulos W."/>
            <person name="Pangilinan J."/>
            <person name="LaButti K."/>
            <person name="Riley R."/>
            <person name="Lipzen A."/>
            <person name="Clum A."/>
            <person name="Drula E."/>
            <person name="Henrissat B."/>
            <person name="Kohler A."/>
            <person name="Grigoriev I.V."/>
            <person name="Martin F.M."/>
            <person name="Hacquard S."/>
        </authorList>
    </citation>
    <scope>NUCLEOTIDE SEQUENCE</scope>
    <source>
        <strain evidence="12">MPI-CAGE-AT-0147</strain>
    </source>
</reference>
<evidence type="ECO:0000256" key="5">
    <source>
        <dbReference type="ARBA" id="ARBA00022806"/>
    </source>
</evidence>
<feature type="region of interest" description="Disordered" evidence="9">
    <location>
        <begin position="1482"/>
        <end position="1575"/>
    </location>
</feature>
<dbReference type="GO" id="GO:0003677">
    <property type="term" value="F:DNA binding"/>
    <property type="evidence" value="ECO:0007669"/>
    <property type="project" value="UniProtKB-KW"/>
</dbReference>
<evidence type="ECO:0000256" key="7">
    <source>
        <dbReference type="ARBA" id="ARBA00023125"/>
    </source>
</evidence>
<accession>A0A9P9FQ65</accession>
<dbReference type="InterPro" id="IPR049730">
    <property type="entry name" value="SNF2/RAD54-like_C"/>
</dbReference>
<feature type="compositionally biased region" description="Acidic residues" evidence="9">
    <location>
        <begin position="528"/>
        <end position="541"/>
    </location>
</feature>
<feature type="compositionally biased region" description="Polar residues" evidence="9">
    <location>
        <begin position="579"/>
        <end position="589"/>
    </location>
</feature>
<feature type="region of interest" description="Disordered" evidence="9">
    <location>
        <begin position="579"/>
        <end position="628"/>
    </location>
</feature>
<dbReference type="InterPro" id="IPR013761">
    <property type="entry name" value="SAM/pointed_sf"/>
</dbReference>
<dbReference type="PANTHER" id="PTHR45797:SF1">
    <property type="entry name" value="HELICASE ARIP4"/>
    <property type="match status" value="1"/>
</dbReference>
<sequence length="1853" mass="208356">MDGSADDDPFSWDVATVVKVLTAPNCHWATDRPALAERIREQEIDGKTLLTYEQVCSRQELMEYLGIRLARHKVAIGELILTLRSKSWAYQHWRQDFNRKQAGIYFDPDGYRTPLTSNVGVNRHVLPLSQPIDREAETSRQPQSPIQQVLLSSNPVTPAPAPHENSELSPLQAGTLENDHPTSPGLPSPPQASEAPIRDSEETIQATLPELANPPKPRRIAPVTMISRPLNISNAFIPTEADTIGFVPRINSRDEQNLPWELAQPSAYLGDGSLTLETIKSPTGSLSSRLLEPSKDTFATAIPNWLPPGRRLAVHRGMKHFLRTNSRKEMLQKRGLFSMESPSGSDSDSVLDLFDLSEDFDEQTIREMEEERLEKERLDARAGEHSLSPDRVKQVLADAVEAIEVTWQETKLPKHQKKAYHLWHDARRRGNRTRQVLEAHTQSKFYDDRIKKLCTEISGETWPKEGDLRDQARCLEQSIHDKLYNAWLVQMLESRTEPPKPETVARPKLQPRRRDAADSLAEEILTSSDEDDFIEPDDEPEVGNGDAMDLDEALYYGNHDPSPERGRRESPEYIDLTQVWETSSPTGVKTQGFVDLTSPIKPESTQNSQANDGPTSTPAGPDSAITAPDVESLGSFEEIGAHSIKQWAKSKDRWKLLICLIWKLPHIRRSAILRFIQETSEEDAWRETVEAQMTHPLEDIKSLEKQTSKTMAFDITLAFLSFSRMRQYSESHLVPFPLKMKGKIEKAKRSFFRPFCSFIKDTAHHFPQDSQIHRAETPEGELEDDDLDDTASLGDGETRQPKRRKTGPKEIIQNKAAVDLRKRESERMAEQELRRKKLRATLAISDEISRDRTRMIINESKQDDQSFIYINEEIGKQIKEHQVDGVRFMWNQVVAAEERTGCLLAHTMGLGKTMQVITLLVAIQESSKSSDPSIRAQIPEDLRASQTLVLCPPGLVHNWMDELLLWAPEGILGHFRKIDALLSPSERHAAIRAWATDGGVLVIGYQMLSQMLSSNEASEELLVDKPSIIVADEAHQIKNEKTIVHQSCARFRSLSRIALTGSPLANNVEEYRAMLDWVAPTFLGPLPEFRQVYATPIQHGLYSDSTRGEKRIALKTLEALRELVQPKVHRATIKSCLKDDLPSKLEFVISVAPTPLQSKLYALYIDALVQGGVANGKMPQSRLFSITNHLGLICNHPRCFQQKVKQISDGILGDEEDTTFPRSIIQPVLKELKVPDLDLASLSRKVELLSIILDKARDLGDKVLIFCQSLTIIDYLINLFKMQKRRVSILTGKTVISKRQEMIKNFNVGDQEVYLISTTAGGVGLNIQGANRVVIFDIKWNPVHEQQAIGRAYRIGQTKGVFVYRFVVAGTFEEDLQNKHVFKTQLAYRVVDKKNPVSWSNRNAKIIHEIRPTLAQSLKEFEGMDSILDTLMKYGKKDEAIRSILLTDTFEKEDEAVQFSVDELRDVNEMVKLNGLHSNEEFQRAKAKADEAEFHRLPRMSRPFLPSTPSTPSALPTSPDESVPPSNQQSVNQSLDGSLDAPDPIRIWQRHDRHSTASALNGGLQQESRPLPPQAPFSGLGAVPLPVAGTNTYFGTKISRATEPVTTVTPERSKEANSSEPTPGPKPKLGAFARGSLFSQVRSQPKTDFQTSLEKRVSALSEARLLKPQESPDKVAQSLTTAISAVREEGEFGFLPDNQHWKHLHELLVHSKFVIALVSGHWTPSYVALADKKALESRMDAMDGLPVTEIPVHASRRAHSPDPDNLHNIQRQGMAAGSTPRGPHARKDWEVMCEAADNRKRRSIRLPTWANQALIEEQNRALPASDTVESLTDRRSGSRNLSARDQQETLNGR</sequence>
<proteinExistence type="inferred from homology"/>
<feature type="compositionally biased region" description="Low complexity" evidence="9">
    <location>
        <begin position="1501"/>
        <end position="1519"/>
    </location>
</feature>
<keyword evidence="3" id="KW-0547">Nucleotide-binding</keyword>
<protein>
    <submittedName>
        <fullName evidence="12">Uncharacterized protein</fullName>
    </submittedName>
</protein>
<keyword evidence="7" id="KW-0238">DNA-binding</keyword>
<evidence type="ECO:0000259" key="11">
    <source>
        <dbReference type="PROSITE" id="PS51194"/>
    </source>
</evidence>
<dbReference type="SUPFAM" id="SSF52540">
    <property type="entry name" value="P-loop containing nucleoside triphosphate hydrolases"/>
    <property type="match status" value="2"/>
</dbReference>
<dbReference type="PROSITE" id="PS51194">
    <property type="entry name" value="HELICASE_CTER"/>
    <property type="match status" value="1"/>
</dbReference>
<feature type="compositionally biased region" description="Basic and acidic residues" evidence="9">
    <location>
        <begin position="1482"/>
        <end position="1496"/>
    </location>
</feature>
<dbReference type="InterPro" id="IPR027417">
    <property type="entry name" value="P-loop_NTPase"/>
</dbReference>
<feature type="region of interest" description="Disordered" evidence="9">
    <location>
        <begin position="1816"/>
        <end position="1853"/>
    </location>
</feature>
<feature type="compositionally biased region" description="Basic and acidic residues" evidence="9">
    <location>
        <begin position="496"/>
        <end position="505"/>
    </location>
</feature>
<evidence type="ECO:0000256" key="9">
    <source>
        <dbReference type="SAM" id="MobiDB-lite"/>
    </source>
</evidence>
<evidence type="ECO:0000256" key="3">
    <source>
        <dbReference type="ARBA" id="ARBA00022741"/>
    </source>
</evidence>
<feature type="compositionally biased region" description="Polar residues" evidence="9">
    <location>
        <begin position="603"/>
        <end position="618"/>
    </location>
</feature>
<feature type="compositionally biased region" description="Polar residues" evidence="9">
    <location>
        <begin position="1524"/>
        <end position="1536"/>
    </location>
</feature>
<evidence type="ECO:0000256" key="8">
    <source>
        <dbReference type="ARBA" id="ARBA00023242"/>
    </source>
</evidence>
<feature type="compositionally biased region" description="Polar residues" evidence="9">
    <location>
        <begin position="1556"/>
        <end position="1568"/>
    </location>
</feature>
<dbReference type="Pfam" id="PF24580">
    <property type="entry name" value="DUF7607"/>
    <property type="match status" value="1"/>
</dbReference>
<comment type="caution">
    <text evidence="12">The sequence shown here is derived from an EMBL/GenBank/DDBJ whole genome shotgun (WGS) entry which is preliminary data.</text>
</comment>
<dbReference type="GO" id="GO:0016887">
    <property type="term" value="F:ATP hydrolysis activity"/>
    <property type="evidence" value="ECO:0007669"/>
    <property type="project" value="InterPro"/>
</dbReference>
<feature type="region of interest" description="Disordered" evidence="9">
    <location>
        <begin position="777"/>
        <end position="810"/>
    </location>
</feature>
<dbReference type="OrthoDB" id="2020972at2759"/>
<feature type="compositionally biased region" description="Polar residues" evidence="9">
    <location>
        <begin position="1838"/>
        <end position="1853"/>
    </location>
</feature>
<dbReference type="InterPro" id="IPR056026">
    <property type="entry name" value="DUF7607"/>
</dbReference>
<dbReference type="Gene3D" id="3.40.50.10810">
    <property type="entry name" value="Tandem AAA-ATPase domain"/>
    <property type="match status" value="1"/>
</dbReference>